<gene>
    <name evidence="2" type="ORF">Plil01_001819600</name>
</gene>
<evidence type="ECO:0000313" key="3">
    <source>
        <dbReference type="Proteomes" id="UP001165083"/>
    </source>
</evidence>
<sequence length="154" mass="17473">MAAKIEAVNDAIDLFNLIRTEENKEQLNQAKADLRAHRANIKERNEANKFAADLPDGSITEDSAEITSGHREFWGKLFQSTSPDLKHHRTATYRPIELAKLFKDTVKHLTPQQRRQMDAPLMANELYWAIMKSENGKAPGPDGLPIEYYKLAPS</sequence>
<dbReference type="EMBL" id="BSXW01012481">
    <property type="protein sequence ID" value="GMF65553.1"/>
    <property type="molecule type" value="Genomic_DNA"/>
</dbReference>
<reference evidence="2" key="1">
    <citation type="submission" date="2023-04" db="EMBL/GenBank/DDBJ databases">
        <title>Phytophthora lilii NBRC 32176.</title>
        <authorList>
            <person name="Ichikawa N."/>
            <person name="Sato H."/>
            <person name="Tonouchi N."/>
        </authorList>
    </citation>
    <scope>NUCLEOTIDE SEQUENCE</scope>
    <source>
        <strain evidence="2">NBRC 32176</strain>
    </source>
</reference>
<dbReference type="OrthoDB" id="128485at2759"/>
<comment type="caution">
    <text evidence="2">The sequence shown here is derived from an EMBL/GenBank/DDBJ whole genome shotgun (WGS) entry which is preliminary data.</text>
</comment>
<dbReference type="Proteomes" id="UP001165083">
    <property type="component" value="Unassembled WGS sequence"/>
</dbReference>
<keyword evidence="1" id="KW-0175">Coiled coil</keyword>
<name>A0A9W6YEN8_9STRA</name>
<evidence type="ECO:0000313" key="2">
    <source>
        <dbReference type="EMBL" id="GMF65553.1"/>
    </source>
</evidence>
<protein>
    <submittedName>
        <fullName evidence="2">Unnamed protein product</fullName>
    </submittedName>
</protein>
<proteinExistence type="predicted"/>
<feature type="coiled-coil region" evidence="1">
    <location>
        <begin position="17"/>
        <end position="47"/>
    </location>
</feature>
<dbReference type="AlphaFoldDB" id="A0A9W6YEN8"/>
<keyword evidence="3" id="KW-1185">Reference proteome</keyword>
<evidence type="ECO:0000256" key="1">
    <source>
        <dbReference type="SAM" id="Coils"/>
    </source>
</evidence>
<organism evidence="2 3">
    <name type="scientific">Phytophthora lilii</name>
    <dbReference type="NCBI Taxonomy" id="2077276"/>
    <lineage>
        <taxon>Eukaryota</taxon>
        <taxon>Sar</taxon>
        <taxon>Stramenopiles</taxon>
        <taxon>Oomycota</taxon>
        <taxon>Peronosporomycetes</taxon>
        <taxon>Peronosporales</taxon>
        <taxon>Peronosporaceae</taxon>
        <taxon>Phytophthora</taxon>
    </lineage>
</organism>
<accession>A0A9W6YEN8</accession>